<evidence type="ECO:0000313" key="2">
    <source>
        <dbReference type="EnsemblProtists" id="EKX33688"/>
    </source>
</evidence>
<keyword evidence="3" id="KW-1185">Reference proteome</keyword>
<dbReference type="HOGENOM" id="CLU_1417593_0_0_1"/>
<dbReference type="PaxDb" id="55529-EKX33688"/>
<organism evidence="1">
    <name type="scientific">Guillardia theta (strain CCMP2712)</name>
    <name type="common">Cryptophyte</name>
    <dbReference type="NCBI Taxonomy" id="905079"/>
    <lineage>
        <taxon>Eukaryota</taxon>
        <taxon>Cryptophyceae</taxon>
        <taxon>Pyrenomonadales</taxon>
        <taxon>Geminigeraceae</taxon>
        <taxon>Guillardia</taxon>
    </lineage>
</organism>
<dbReference type="EnsemblProtists" id="EKX33688">
    <property type="protein sequence ID" value="EKX33688"/>
    <property type="gene ID" value="GUITHDRAFT_155971"/>
</dbReference>
<dbReference type="EMBL" id="JH993133">
    <property type="protein sequence ID" value="EKX33688.1"/>
    <property type="molecule type" value="Genomic_DNA"/>
</dbReference>
<dbReference type="Proteomes" id="UP000011087">
    <property type="component" value="Unassembled WGS sequence"/>
</dbReference>
<sequence>MDFSQKDPEIIDFLMISAFRLMTECKAFDLESILVLGDGNHLLSIGEMEALNRKFPYRGILQGSSAARDLRVRMAALLPEVIQRIQHWWEKVSLGKVWMTLSKFGFNSEHLKRMVQNMRHLVPTMESMLQVEEPLKPLATSGQGIKADSKMKETTNRKVVQDVETSVAKKEMRLGLRSTVPSKNDKAITSRR</sequence>
<evidence type="ECO:0000313" key="3">
    <source>
        <dbReference type="Proteomes" id="UP000011087"/>
    </source>
</evidence>
<dbReference type="AlphaFoldDB" id="L1IBS3"/>
<dbReference type="RefSeq" id="XP_005820668.1">
    <property type="nucleotide sequence ID" value="XM_005820611.1"/>
</dbReference>
<dbReference type="KEGG" id="gtt:GUITHDRAFT_155971"/>
<proteinExistence type="predicted"/>
<protein>
    <submittedName>
        <fullName evidence="1 2">Uncharacterized protein</fullName>
    </submittedName>
</protein>
<reference evidence="2" key="3">
    <citation type="submission" date="2016-03" db="UniProtKB">
        <authorList>
            <consortium name="EnsemblProtists"/>
        </authorList>
    </citation>
    <scope>IDENTIFICATION</scope>
</reference>
<name>L1IBS3_GUITC</name>
<accession>L1IBS3</accession>
<evidence type="ECO:0000313" key="1">
    <source>
        <dbReference type="EMBL" id="EKX33688.1"/>
    </source>
</evidence>
<reference evidence="3" key="2">
    <citation type="submission" date="2012-11" db="EMBL/GenBank/DDBJ databases">
        <authorList>
            <person name="Kuo A."/>
            <person name="Curtis B.A."/>
            <person name="Tanifuji G."/>
            <person name="Burki F."/>
            <person name="Gruber A."/>
            <person name="Irimia M."/>
            <person name="Maruyama S."/>
            <person name="Arias M.C."/>
            <person name="Ball S.G."/>
            <person name="Gile G.H."/>
            <person name="Hirakawa Y."/>
            <person name="Hopkins J.F."/>
            <person name="Rensing S.A."/>
            <person name="Schmutz J."/>
            <person name="Symeonidi A."/>
            <person name="Elias M."/>
            <person name="Eveleigh R.J."/>
            <person name="Herman E.K."/>
            <person name="Klute M.J."/>
            <person name="Nakayama T."/>
            <person name="Obornik M."/>
            <person name="Reyes-Prieto A."/>
            <person name="Armbrust E.V."/>
            <person name="Aves S.J."/>
            <person name="Beiko R.G."/>
            <person name="Coutinho P."/>
            <person name="Dacks J.B."/>
            <person name="Durnford D.G."/>
            <person name="Fast N.M."/>
            <person name="Green B.R."/>
            <person name="Grisdale C."/>
            <person name="Hempe F."/>
            <person name="Henrissat B."/>
            <person name="Hoppner M.P."/>
            <person name="Ishida K.-I."/>
            <person name="Kim E."/>
            <person name="Koreny L."/>
            <person name="Kroth P.G."/>
            <person name="Liu Y."/>
            <person name="Malik S.-B."/>
            <person name="Maier U.G."/>
            <person name="McRose D."/>
            <person name="Mock T."/>
            <person name="Neilson J.A."/>
            <person name="Onodera N.T."/>
            <person name="Poole A.M."/>
            <person name="Pritham E.J."/>
            <person name="Richards T.A."/>
            <person name="Rocap G."/>
            <person name="Roy S.W."/>
            <person name="Sarai C."/>
            <person name="Schaack S."/>
            <person name="Shirato S."/>
            <person name="Slamovits C.H."/>
            <person name="Spencer D.F."/>
            <person name="Suzuki S."/>
            <person name="Worden A.Z."/>
            <person name="Zauner S."/>
            <person name="Barry K."/>
            <person name="Bell C."/>
            <person name="Bharti A.K."/>
            <person name="Crow J.A."/>
            <person name="Grimwood J."/>
            <person name="Kramer R."/>
            <person name="Lindquist E."/>
            <person name="Lucas S."/>
            <person name="Salamov A."/>
            <person name="McFadden G.I."/>
            <person name="Lane C.E."/>
            <person name="Keeling P.J."/>
            <person name="Gray M.W."/>
            <person name="Grigoriev I.V."/>
            <person name="Archibald J.M."/>
        </authorList>
    </citation>
    <scope>NUCLEOTIDE SEQUENCE</scope>
    <source>
        <strain evidence="3">CCMP2712</strain>
    </source>
</reference>
<reference evidence="1 3" key="1">
    <citation type="journal article" date="2012" name="Nature">
        <title>Algal genomes reveal evolutionary mosaicism and the fate of nucleomorphs.</title>
        <authorList>
            <consortium name="DOE Joint Genome Institute"/>
            <person name="Curtis B.A."/>
            <person name="Tanifuji G."/>
            <person name="Burki F."/>
            <person name="Gruber A."/>
            <person name="Irimia M."/>
            <person name="Maruyama S."/>
            <person name="Arias M.C."/>
            <person name="Ball S.G."/>
            <person name="Gile G.H."/>
            <person name="Hirakawa Y."/>
            <person name="Hopkins J.F."/>
            <person name="Kuo A."/>
            <person name="Rensing S.A."/>
            <person name="Schmutz J."/>
            <person name="Symeonidi A."/>
            <person name="Elias M."/>
            <person name="Eveleigh R.J."/>
            <person name="Herman E.K."/>
            <person name="Klute M.J."/>
            <person name="Nakayama T."/>
            <person name="Obornik M."/>
            <person name="Reyes-Prieto A."/>
            <person name="Armbrust E.V."/>
            <person name="Aves S.J."/>
            <person name="Beiko R.G."/>
            <person name="Coutinho P."/>
            <person name="Dacks J.B."/>
            <person name="Durnford D.G."/>
            <person name="Fast N.M."/>
            <person name="Green B.R."/>
            <person name="Grisdale C.J."/>
            <person name="Hempel F."/>
            <person name="Henrissat B."/>
            <person name="Hoppner M.P."/>
            <person name="Ishida K."/>
            <person name="Kim E."/>
            <person name="Koreny L."/>
            <person name="Kroth P.G."/>
            <person name="Liu Y."/>
            <person name="Malik S.B."/>
            <person name="Maier U.G."/>
            <person name="McRose D."/>
            <person name="Mock T."/>
            <person name="Neilson J.A."/>
            <person name="Onodera N.T."/>
            <person name="Poole A.M."/>
            <person name="Pritham E.J."/>
            <person name="Richards T.A."/>
            <person name="Rocap G."/>
            <person name="Roy S.W."/>
            <person name="Sarai C."/>
            <person name="Schaack S."/>
            <person name="Shirato S."/>
            <person name="Slamovits C.H."/>
            <person name="Spencer D.F."/>
            <person name="Suzuki S."/>
            <person name="Worden A.Z."/>
            <person name="Zauner S."/>
            <person name="Barry K."/>
            <person name="Bell C."/>
            <person name="Bharti A.K."/>
            <person name="Crow J.A."/>
            <person name="Grimwood J."/>
            <person name="Kramer R."/>
            <person name="Lindquist E."/>
            <person name="Lucas S."/>
            <person name="Salamov A."/>
            <person name="McFadden G.I."/>
            <person name="Lane C.E."/>
            <person name="Keeling P.J."/>
            <person name="Gray M.W."/>
            <person name="Grigoriev I.V."/>
            <person name="Archibald J.M."/>
        </authorList>
    </citation>
    <scope>NUCLEOTIDE SEQUENCE</scope>
    <source>
        <strain evidence="1 3">CCMP2712</strain>
    </source>
</reference>
<gene>
    <name evidence="1" type="ORF">GUITHDRAFT_155971</name>
</gene>
<dbReference type="GeneID" id="17290427"/>